<evidence type="ECO:0000313" key="1">
    <source>
        <dbReference type="EMBL" id="AYV75193.1"/>
    </source>
</evidence>
<gene>
    <name evidence="1" type="ORF">Terrestrivirus1_67</name>
</gene>
<proteinExistence type="predicted"/>
<sequence length="205" mass="23958">MNSLKDLTNKLDNISGLRVVLLEVRCKMTNSYSINTIIEYLNKNHPDVKIKKNESRKYHEIYIDQKNKIKIYELRCVRIFGKNIDDIQKYVDTFINIAGLNKYCLFAFKPCFIACTIKNIFIDIEKIPLDLCKSFKLFTKIIYENIYIHVFNRENIPVGTIAIAGSNPDEIIDAYNFIYDFKSDIGTRYITSKDPLEVTDMVIEI</sequence>
<organism evidence="1">
    <name type="scientific">Terrestrivirus sp</name>
    <dbReference type="NCBI Taxonomy" id="2487775"/>
    <lineage>
        <taxon>Viruses</taxon>
        <taxon>Varidnaviria</taxon>
        <taxon>Bamfordvirae</taxon>
        <taxon>Nucleocytoviricota</taxon>
        <taxon>Megaviricetes</taxon>
        <taxon>Imitervirales</taxon>
        <taxon>Mimiviridae</taxon>
        <taxon>Klosneuvirinae</taxon>
    </lineage>
</organism>
<dbReference type="EMBL" id="MK071979">
    <property type="protein sequence ID" value="AYV75193.1"/>
    <property type="molecule type" value="Genomic_DNA"/>
</dbReference>
<protein>
    <submittedName>
        <fullName evidence="1">Uncharacterized protein</fullName>
    </submittedName>
</protein>
<reference evidence="1" key="1">
    <citation type="submission" date="2018-10" db="EMBL/GenBank/DDBJ databases">
        <title>Hidden diversity of soil giant viruses.</title>
        <authorList>
            <person name="Schulz F."/>
            <person name="Alteio L."/>
            <person name="Goudeau D."/>
            <person name="Ryan E.M."/>
            <person name="Malmstrom R.R."/>
            <person name="Blanchard J."/>
            <person name="Woyke T."/>
        </authorList>
    </citation>
    <scope>NUCLEOTIDE SEQUENCE</scope>
    <source>
        <strain evidence="1">TEV1</strain>
    </source>
</reference>
<name>A0A3G4ZNK9_9VIRU</name>
<accession>A0A3G4ZNK9</accession>